<evidence type="ECO:0000256" key="1">
    <source>
        <dbReference type="ARBA" id="ARBA00022603"/>
    </source>
</evidence>
<dbReference type="GO" id="GO:0008171">
    <property type="term" value="F:O-methyltransferase activity"/>
    <property type="evidence" value="ECO:0007669"/>
    <property type="project" value="InterPro"/>
</dbReference>
<dbReference type="Proteomes" id="UP000660729">
    <property type="component" value="Unassembled WGS sequence"/>
</dbReference>
<dbReference type="GO" id="GO:0032259">
    <property type="term" value="P:methylation"/>
    <property type="evidence" value="ECO:0007669"/>
    <property type="project" value="UniProtKB-KW"/>
</dbReference>
<keyword evidence="1 5" id="KW-0489">Methyltransferase</keyword>
<comment type="caution">
    <text evidence="5">The sequence shown here is derived from an EMBL/GenBank/DDBJ whole genome shotgun (WGS) entry which is preliminary data.</text>
</comment>
<dbReference type="Gene3D" id="3.40.50.150">
    <property type="entry name" value="Vaccinia Virus protein VP39"/>
    <property type="match status" value="1"/>
</dbReference>
<keyword evidence="6" id="KW-1185">Reference proteome</keyword>
<gene>
    <name evidence="5" type="ORF">HII31_06455</name>
</gene>
<accession>A0A8H6RJS5</accession>
<dbReference type="InterPro" id="IPR002935">
    <property type="entry name" value="SAM_O-MeTrfase"/>
</dbReference>
<dbReference type="InterPro" id="IPR029063">
    <property type="entry name" value="SAM-dependent_MTases_sf"/>
</dbReference>
<dbReference type="InterPro" id="IPR050362">
    <property type="entry name" value="Cation-dep_OMT"/>
</dbReference>
<evidence type="ECO:0000256" key="3">
    <source>
        <dbReference type="ARBA" id="ARBA00022691"/>
    </source>
</evidence>
<reference evidence="5" key="1">
    <citation type="submission" date="2020-04" db="EMBL/GenBank/DDBJ databases">
        <title>Draft genome resource of the tomato pathogen Pseudocercospora fuligena.</title>
        <authorList>
            <person name="Zaccaron A."/>
        </authorList>
    </citation>
    <scope>NUCLEOTIDE SEQUENCE</scope>
    <source>
        <strain evidence="5">PF001</strain>
    </source>
</reference>
<dbReference type="PANTHER" id="PTHR10509:SF14">
    <property type="entry name" value="CAFFEOYL-COA O-METHYLTRANSFERASE 3-RELATED"/>
    <property type="match status" value="1"/>
</dbReference>
<dbReference type="PROSITE" id="PS51682">
    <property type="entry name" value="SAM_OMT_I"/>
    <property type="match status" value="1"/>
</dbReference>
<keyword evidence="3" id="KW-0949">S-adenosyl-L-methionine</keyword>
<sequence>MLCSLLSLPIDTVQRLDQYALRSSTGISPALQSHARWTIENFPDADRASSLLQAQWMLQKARDMGAKRVLDIGCYTGLSAVAWYEGTAMSRGQVITVENDHMLATKAQAKFKSAGYNERIHVLESSAEDALEQLREPFDIIFVDLEFSAYMPIVSRILDENLLAHNGVILVDNVFARGFAVSSGNTANLPEPLNIGHWEHAGQLVREFNDFVATDPRVDVTVLPIFDGVSEIRLKRSPGHKL</sequence>
<evidence type="ECO:0000256" key="4">
    <source>
        <dbReference type="ARBA" id="ARBA00023453"/>
    </source>
</evidence>
<dbReference type="GO" id="GO:0008757">
    <property type="term" value="F:S-adenosylmethionine-dependent methyltransferase activity"/>
    <property type="evidence" value="ECO:0007669"/>
    <property type="project" value="TreeGrafter"/>
</dbReference>
<protein>
    <submittedName>
        <fullName evidence="5">Catechol O-methyltransferase domain-containing protein 1</fullName>
    </submittedName>
</protein>
<evidence type="ECO:0000313" key="5">
    <source>
        <dbReference type="EMBL" id="KAF7192423.1"/>
    </source>
</evidence>
<evidence type="ECO:0000256" key="2">
    <source>
        <dbReference type="ARBA" id="ARBA00022679"/>
    </source>
</evidence>
<proteinExistence type="inferred from homology"/>
<dbReference type="SUPFAM" id="SSF53335">
    <property type="entry name" value="S-adenosyl-L-methionine-dependent methyltransferases"/>
    <property type="match status" value="1"/>
</dbReference>
<dbReference type="Pfam" id="PF01596">
    <property type="entry name" value="Methyltransf_3"/>
    <property type="match status" value="1"/>
</dbReference>
<keyword evidence="2 5" id="KW-0808">Transferase</keyword>
<name>A0A8H6RJS5_9PEZI</name>
<dbReference type="AlphaFoldDB" id="A0A8H6RJS5"/>
<dbReference type="EMBL" id="JABCIY010000148">
    <property type="protein sequence ID" value="KAF7192423.1"/>
    <property type="molecule type" value="Genomic_DNA"/>
</dbReference>
<dbReference type="OrthoDB" id="10251242at2759"/>
<comment type="similarity">
    <text evidence="4">Belongs to the class I-like SAM-binding methyltransferase superfamily. Cation-dependent O-methyltransferase family.</text>
</comment>
<evidence type="ECO:0000313" key="6">
    <source>
        <dbReference type="Proteomes" id="UP000660729"/>
    </source>
</evidence>
<dbReference type="CDD" id="cd02440">
    <property type="entry name" value="AdoMet_MTases"/>
    <property type="match status" value="1"/>
</dbReference>
<dbReference type="PANTHER" id="PTHR10509">
    <property type="entry name" value="O-METHYLTRANSFERASE-RELATED"/>
    <property type="match status" value="1"/>
</dbReference>
<organism evidence="5 6">
    <name type="scientific">Pseudocercospora fuligena</name>
    <dbReference type="NCBI Taxonomy" id="685502"/>
    <lineage>
        <taxon>Eukaryota</taxon>
        <taxon>Fungi</taxon>
        <taxon>Dikarya</taxon>
        <taxon>Ascomycota</taxon>
        <taxon>Pezizomycotina</taxon>
        <taxon>Dothideomycetes</taxon>
        <taxon>Dothideomycetidae</taxon>
        <taxon>Mycosphaerellales</taxon>
        <taxon>Mycosphaerellaceae</taxon>
        <taxon>Pseudocercospora</taxon>
    </lineage>
</organism>